<comment type="caution">
    <text evidence="4">The sequence shown here is derived from an EMBL/GenBank/DDBJ whole genome shotgun (WGS) entry which is preliminary data.</text>
</comment>
<accession>A0A4R1PYA0</accession>
<evidence type="ECO:0000256" key="1">
    <source>
        <dbReference type="ARBA" id="ARBA00023125"/>
    </source>
</evidence>
<dbReference type="Gene3D" id="1.10.357.10">
    <property type="entry name" value="Tetracycline Repressor, domain 2"/>
    <property type="match status" value="1"/>
</dbReference>
<keyword evidence="5" id="KW-1185">Reference proteome</keyword>
<dbReference type="PROSITE" id="PS50977">
    <property type="entry name" value="HTH_TETR_2"/>
    <property type="match status" value="1"/>
</dbReference>
<dbReference type="Gene3D" id="1.10.10.60">
    <property type="entry name" value="Homeodomain-like"/>
    <property type="match status" value="1"/>
</dbReference>
<dbReference type="PANTHER" id="PTHR30055:SF233">
    <property type="entry name" value="REGULATORY PROTEIN TETR"/>
    <property type="match status" value="1"/>
</dbReference>
<keyword evidence="1 2" id="KW-0238">DNA-binding</keyword>
<evidence type="ECO:0000313" key="5">
    <source>
        <dbReference type="Proteomes" id="UP000295063"/>
    </source>
</evidence>
<dbReference type="GO" id="GO:0003700">
    <property type="term" value="F:DNA-binding transcription factor activity"/>
    <property type="evidence" value="ECO:0007669"/>
    <property type="project" value="TreeGrafter"/>
</dbReference>
<evidence type="ECO:0000313" key="4">
    <source>
        <dbReference type="EMBL" id="TCL36370.1"/>
    </source>
</evidence>
<dbReference type="PRINTS" id="PR00455">
    <property type="entry name" value="HTHTETR"/>
</dbReference>
<dbReference type="EMBL" id="SLUI01000008">
    <property type="protein sequence ID" value="TCL36370.1"/>
    <property type="molecule type" value="Genomic_DNA"/>
</dbReference>
<dbReference type="InterPro" id="IPR036271">
    <property type="entry name" value="Tet_transcr_reg_TetR-rel_C_sf"/>
</dbReference>
<dbReference type="GO" id="GO:0000976">
    <property type="term" value="F:transcription cis-regulatory region binding"/>
    <property type="evidence" value="ECO:0007669"/>
    <property type="project" value="TreeGrafter"/>
</dbReference>
<dbReference type="AlphaFoldDB" id="A0A4R1PYA0"/>
<dbReference type="OrthoDB" id="9789566at2"/>
<dbReference type="InterPro" id="IPR050109">
    <property type="entry name" value="HTH-type_TetR-like_transc_reg"/>
</dbReference>
<dbReference type="SUPFAM" id="SSF48498">
    <property type="entry name" value="Tetracyclin repressor-like, C-terminal domain"/>
    <property type="match status" value="1"/>
</dbReference>
<dbReference type="InterPro" id="IPR023772">
    <property type="entry name" value="DNA-bd_HTH_TetR-type_CS"/>
</dbReference>
<dbReference type="PROSITE" id="PS01081">
    <property type="entry name" value="HTH_TETR_1"/>
    <property type="match status" value="1"/>
</dbReference>
<name>A0A4R1PYA0_9FIRM</name>
<evidence type="ECO:0000259" key="3">
    <source>
        <dbReference type="PROSITE" id="PS50977"/>
    </source>
</evidence>
<dbReference type="SUPFAM" id="SSF46689">
    <property type="entry name" value="Homeodomain-like"/>
    <property type="match status" value="1"/>
</dbReference>
<proteinExistence type="predicted"/>
<dbReference type="RefSeq" id="WP_132080902.1">
    <property type="nucleotide sequence ID" value="NZ_DAIMLW010000434.1"/>
</dbReference>
<protein>
    <submittedName>
        <fullName evidence="4">TetR family transcriptional regulator</fullName>
    </submittedName>
</protein>
<reference evidence="4 5" key="1">
    <citation type="submission" date="2019-03" db="EMBL/GenBank/DDBJ databases">
        <title>Genomic Encyclopedia of Type Strains, Phase IV (KMG-IV): sequencing the most valuable type-strain genomes for metagenomic binning, comparative biology and taxonomic classification.</title>
        <authorList>
            <person name="Goeker M."/>
        </authorList>
    </citation>
    <scope>NUCLEOTIDE SEQUENCE [LARGE SCALE GENOMIC DNA]</scope>
    <source>
        <strain evidence="4 5">DSM 15969</strain>
    </source>
</reference>
<feature type="domain" description="HTH tetR-type" evidence="3">
    <location>
        <begin position="4"/>
        <end position="64"/>
    </location>
</feature>
<dbReference type="InterPro" id="IPR001647">
    <property type="entry name" value="HTH_TetR"/>
</dbReference>
<gene>
    <name evidence="4" type="ORF">EV210_1085</name>
</gene>
<dbReference type="InterPro" id="IPR009057">
    <property type="entry name" value="Homeodomain-like_sf"/>
</dbReference>
<feature type="DNA-binding region" description="H-T-H motif" evidence="2">
    <location>
        <begin position="27"/>
        <end position="46"/>
    </location>
</feature>
<organism evidence="4 5">
    <name type="scientific">Anaerospora hongkongensis</name>
    <dbReference type="NCBI Taxonomy" id="244830"/>
    <lineage>
        <taxon>Bacteria</taxon>
        <taxon>Bacillati</taxon>
        <taxon>Bacillota</taxon>
        <taxon>Negativicutes</taxon>
        <taxon>Selenomonadales</taxon>
        <taxon>Sporomusaceae</taxon>
        <taxon>Anaerospora</taxon>
    </lineage>
</organism>
<sequence length="199" mass="22266">MSEQDAKERLLSAATQLFAEKGYSAVSIRLLAKAANVNSALVSYYFGGKEGLYKEVLQNQFLQAVARIEAIPGALAPKPRLEAFAWTMADIHQELPWLLRLGQSEMTNPTNCFAEIVRPNIARLYQFLYQTVEQGIQAGQFKANINPGYAALALASILNFYFIARPVANSFLGINQGGEYIRQAIELYLRGLERRQEDE</sequence>
<dbReference type="Pfam" id="PF00440">
    <property type="entry name" value="TetR_N"/>
    <property type="match status" value="1"/>
</dbReference>
<dbReference type="PANTHER" id="PTHR30055">
    <property type="entry name" value="HTH-TYPE TRANSCRIPTIONAL REGULATOR RUTR"/>
    <property type="match status" value="1"/>
</dbReference>
<evidence type="ECO:0000256" key="2">
    <source>
        <dbReference type="PROSITE-ProRule" id="PRU00335"/>
    </source>
</evidence>
<dbReference type="Proteomes" id="UP000295063">
    <property type="component" value="Unassembled WGS sequence"/>
</dbReference>